<feature type="coiled-coil region" evidence="1">
    <location>
        <begin position="242"/>
        <end position="415"/>
    </location>
</feature>
<feature type="compositionally biased region" description="Low complexity" evidence="2">
    <location>
        <begin position="1359"/>
        <end position="1375"/>
    </location>
</feature>
<evidence type="ECO:0000256" key="2">
    <source>
        <dbReference type="SAM" id="MobiDB-lite"/>
    </source>
</evidence>
<feature type="region of interest" description="Disordered" evidence="2">
    <location>
        <begin position="1292"/>
        <end position="1407"/>
    </location>
</feature>
<keyword evidence="1" id="KW-0175">Coiled coil</keyword>
<comment type="caution">
    <text evidence="3">The sequence shown here is derived from an EMBL/GenBank/DDBJ whole genome shotgun (WGS) entry which is preliminary data.</text>
</comment>
<evidence type="ECO:0000256" key="1">
    <source>
        <dbReference type="SAM" id="Coils"/>
    </source>
</evidence>
<dbReference type="PANTHER" id="PTHR46345">
    <property type="entry name" value="INVERTED FORMIN-2"/>
    <property type="match status" value="1"/>
</dbReference>
<protein>
    <submittedName>
        <fullName evidence="3">Uncharacterized protein</fullName>
    </submittedName>
</protein>
<reference evidence="4" key="1">
    <citation type="journal article" date="2016" name="Nat. Commun.">
        <title>The Gonium pectorale genome demonstrates co-option of cell cycle regulation during the evolution of multicellularity.</title>
        <authorList>
            <person name="Hanschen E.R."/>
            <person name="Marriage T.N."/>
            <person name="Ferris P.J."/>
            <person name="Hamaji T."/>
            <person name="Toyoda A."/>
            <person name="Fujiyama A."/>
            <person name="Neme R."/>
            <person name="Noguchi H."/>
            <person name="Minakuchi Y."/>
            <person name="Suzuki M."/>
            <person name="Kawai-Toyooka H."/>
            <person name="Smith D.R."/>
            <person name="Sparks H."/>
            <person name="Anderson J."/>
            <person name="Bakaric R."/>
            <person name="Luria V."/>
            <person name="Karger A."/>
            <person name="Kirschner M.W."/>
            <person name="Durand P.M."/>
            <person name="Michod R.E."/>
            <person name="Nozaki H."/>
            <person name="Olson B.J."/>
        </authorList>
    </citation>
    <scope>NUCLEOTIDE SEQUENCE [LARGE SCALE GENOMIC DNA]</scope>
    <source>
        <strain evidence="4">NIES-2863</strain>
    </source>
</reference>
<dbReference type="PANTHER" id="PTHR46345:SF8">
    <property type="entry name" value="FORMIN 3, ISOFORM B"/>
    <property type="match status" value="1"/>
</dbReference>
<evidence type="ECO:0000313" key="3">
    <source>
        <dbReference type="EMBL" id="KXZ56867.1"/>
    </source>
</evidence>
<feature type="compositionally biased region" description="Low complexity" evidence="2">
    <location>
        <begin position="506"/>
        <end position="521"/>
    </location>
</feature>
<dbReference type="STRING" id="33097.A0A150H3Z4"/>
<sequence length="1804" mass="190136">MKSTQQDRDGTGKRGETFAQHFIKLLSSDYAWLDAVKSPSRRDLIVAGGGVAVPPLDLSEVEEPPLPEPPLAMQQTKFLANARLVLIKLRQQLEEVVVGAVRRMEDAILAPPMTRDAPTALASFPSYAGSGAPAVLATARSLGGASPGGASMGGISTGRVLGGGGGVAAEGSEAERLPPGFADEVAENGLTPKYGVSSVAGSLQVRAKLCAAFEDCLSDTMDQLWGSLQYAGSKHALVERMKQAMLQREAELEATASKQREEAAARLRALRRQKEEMEAAFEKERSNLKASLIAANQRVEFLDKDVTALRNSLEKERAQTEAKVDAQRSLWEVLLRAKEDALEALRSDSVVRIEELRQQNATLTEQLAARSEEADRLSARVEEQTDMLALAFARRDAATKEAEALREQLEDFRRFVVAPASLSLTDWLRTLKEGDVPLTPLFGGPLTMEYGTGRAFLAAARSQAMHAVAEEMRRVLPHELPWPEDGWPPDGLDGDGVYGMIDDDASPGAAPSSSRTSPTPGVDNSRSFLAARSLYPSTLPLTWLRFVRAPLGDIMSGPTLMAVLAELAHGKLMADRAARAQGLPPPDLHVLVYKQILTQHPSAADADEVVVSLVQSLRNHSKKLPRAATWMQLLQVVSPVLPPDACSYYVEAYHQLLATPGTGAHANVVDKASGNVWVSPIRWKQVLNGQLASVFDTERKAFMLKQAAACRVDMTRGSGTFGMVDGDQLLAALMNTWLSQRQAAMTELAAAWAETEPVGGGVLAVSMDVDQLAGIATMALGKGAVPQDWASRIELYLNTVQAARTAQAAARVRWSGLTTSSLGTALANAGLLPPRPLEEGRSPDGARLAVSAGHMLRIADYMAAEMRGQPGFRNHDTFLILEHVIERLRDTALPSEPTGGLAAEEERRVQAGWESLEQLAGALLSARDAYRIYDAATREQVTKVAVDMALSRYQRAGSDSGKAPTNSRPLSGSRLAAQRGRGSTRSVRMPLEEASGPSRLASGATNSLASRPLSGRAVLSRVASNIWPRDLRAALSLGHWSSDSDEEVIPLDDPPSHSSSPVRLQLRGRTSARQRNPSAGEPPDAASAAALAAEGDAQMTTPAADADAEGSAGGDEVRQRDSGGRRTRATAAASAAAAAVAEVDAERMRDDMKGAGVAAAEEADVVAEPDSPTSARLAQLESRYARLRSRFDETMRTLSVAYNAGNSGGSRSGPGLPSPEVMAQLGPAAKLRLVAELLAELHHEVEQGVWPQLDATVLAAVTGRGDLQGCDQAAGAGAPGAALSTTLVAGATRSGSRPASGISPLRVTVRPSSATTATPSTPPQPPLPAPTASPALGSRPTSAPAMKPLLETPLQPERPASLEPEESSIPPSAASQFGSLEDRRLRTPSPQPQPPMPEEPPPEVQEAAGRLHAHAGHVGQVMAEAALETAALAAALEDLASWRTPRRGAGVLLSSRSQWAALGGEVRSGASDHALGEEQDELDADDDPRDTAYLDALRALHLAAEATAQATAVDGPGAASLPANVVLAPLLEAVQQLVRLMGGQPRVTATGRIVEFFPRRVPKDWRHPLLSSSLARLYIYVTGALLQQHERAALLREAAADLDQRHTSLAKAAADLEVKAASLRGLQASLGVQLGAMAAWMSHGSVLMESLRQLDSASVALRLAIAPPPPLPADTMATAAAVAVAVAVTNAQTNAVNRVPRPAEGSASTGSGGTHAHEKPPRGPSSPERTPRGALSPERTPRGGAGSTPRGPGTGRVLPARELEKAHEAAADIAVALARMHAAADRMAVLAGSGLQAATMAEVP</sequence>
<proteinExistence type="predicted"/>
<keyword evidence="4" id="KW-1185">Reference proteome</keyword>
<feature type="compositionally biased region" description="Acidic residues" evidence="2">
    <location>
        <begin position="1477"/>
        <end position="1487"/>
    </location>
</feature>
<feature type="region of interest" description="Disordered" evidence="2">
    <location>
        <begin position="954"/>
        <end position="1007"/>
    </location>
</feature>
<feature type="compositionally biased region" description="Pro residues" evidence="2">
    <location>
        <begin position="1389"/>
        <end position="1403"/>
    </location>
</feature>
<organism evidence="3 4">
    <name type="scientific">Gonium pectorale</name>
    <name type="common">Green alga</name>
    <dbReference type="NCBI Taxonomy" id="33097"/>
    <lineage>
        <taxon>Eukaryota</taxon>
        <taxon>Viridiplantae</taxon>
        <taxon>Chlorophyta</taxon>
        <taxon>core chlorophytes</taxon>
        <taxon>Chlorophyceae</taxon>
        <taxon>CS clade</taxon>
        <taxon>Chlamydomonadales</taxon>
        <taxon>Volvocaceae</taxon>
        <taxon>Gonium</taxon>
    </lineage>
</organism>
<dbReference type="OrthoDB" id="549488at2759"/>
<evidence type="ECO:0000313" key="4">
    <source>
        <dbReference type="Proteomes" id="UP000075714"/>
    </source>
</evidence>
<feature type="region of interest" description="Disordered" evidence="2">
    <location>
        <begin position="1468"/>
        <end position="1487"/>
    </location>
</feature>
<feature type="compositionally biased region" description="Pro residues" evidence="2">
    <location>
        <begin position="1320"/>
        <end position="1331"/>
    </location>
</feature>
<gene>
    <name evidence="3" type="ORF">GPECTOR_1g782</name>
</gene>
<feature type="compositionally biased region" description="Low complexity" evidence="2">
    <location>
        <begin position="1078"/>
        <end position="1097"/>
    </location>
</feature>
<feature type="region of interest" description="Disordered" evidence="2">
    <location>
        <begin position="480"/>
        <end position="523"/>
    </location>
</feature>
<feature type="region of interest" description="Disordered" evidence="2">
    <location>
        <begin position="1696"/>
        <end position="1757"/>
    </location>
</feature>
<name>A0A150H3Z4_GONPE</name>
<feature type="compositionally biased region" description="Basic and acidic residues" evidence="2">
    <location>
        <begin position="1115"/>
        <end position="1124"/>
    </location>
</feature>
<feature type="region of interest" description="Disordered" evidence="2">
    <location>
        <begin position="1044"/>
        <end position="1130"/>
    </location>
</feature>
<dbReference type="EMBL" id="LSYV01000002">
    <property type="protein sequence ID" value="KXZ56867.1"/>
    <property type="molecule type" value="Genomic_DNA"/>
</dbReference>
<accession>A0A150H3Z4</accession>
<dbReference type="Proteomes" id="UP000075714">
    <property type="component" value="Unassembled WGS sequence"/>
</dbReference>